<dbReference type="AlphaFoldDB" id="A0ABD4U058"/>
<sequence>MSNTVIYRGGSFKATEYRLVSFRQPLEGLIPPVSGGVKVLTIDMLGSVPELAEYMDGWELVSSQFLLLNDIEYVVTFTLKMTVNAPDTAAELS</sequence>
<accession>A0ABD4U058</accession>
<evidence type="ECO:0000313" key="2">
    <source>
        <dbReference type="Proteomes" id="UP001209486"/>
    </source>
</evidence>
<name>A0ABD4U058_9ACTO</name>
<comment type="caution">
    <text evidence="1">The sequence shown here is derived from an EMBL/GenBank/DDBJ whole genome shotgun (WGS) entry which is preliminary data.</text>
</comment>
<dbReference type="EMBL" id="VSZY01000072">
    <property type="protein sequence ID" value="MCU9970030.1"/>
    <property type="molecule type" value="Genomic_DNA"/>
</dbReference>
<protein>
    <submittedName>
        <fullName evidence="1">Uncharacterized protein</fullName>
    </submittedName>
</protein>
<dbReference type="RefSeq" id="WP_263579781.1">
    <property type="nucleotide sequence ID" value="NZ_VSZY01000072.1"/>
</dbReference>
<reference evidence="1 2" key="1">
    <citation type="submission" date="2019-08" db="EMBL/GenBank/DDBJ databases">
        <title>Comparison of rpoB and gyrB Sequences from Mobiluncus Species and Development of a Multiplex PCR Method for Clinical Detection of Mobiluncus curtisii and Mobiluncus mulieris.</title>
        <authorList>
            <person name="Yang L."/>
            <person name="Shen Y."/>
            <person name="Xu G."/>
            <person name="Shu L.-B."/>
            <person name="Hu J."/>
            <person name="Zhang R."/>
            <person name="Wang Y."/>
            <person name="Zhou H.-W."/>
            <person name="Zhang X."/>
        </authorList>
    </citation>
    <scope>NUCLEOTIDE SEQUENCE [LARGE SCALE GENOMIC DNA]</scope>
    <source>
        <strain evidence="1 2">M26</strain>
    </source>
</reference>
<dbReference type="Proteomes" id="UP001209486">
    <property type="component" value="Unassembled WGS sequence"/>
</dbReference>
<evidence type="ECO:0000313" key="1">
    <source>
        <dbReference type="EMBL" id="MCU9970030.1"/>
    </source>
</evidence>
<proteinExistence type="predicted"/>
<gene>
    <name evidence="1" type="ORF">FYZ43_11845</name>
</gene>
<organism evidence="1 2">
    <name type="scientific">Mobiluncus mulieris</name>
    <dbReference type="NCBI Taxonomy" id="2052"/>
    <lineage>
        <taxon>Bacteria</taxon>
        <taxon>Bacillati</taxon>
        <taxon>Actinomycetota</taxon>
        <taxon>Actinomycetes</taxon>
        <taxon>Actinomycetales</taxon>
        <taxon>Actinomycetaceae</taxon>
        <taxon>Mobiluncus</taxon>
    </lineage>
</organism>